<dbReference type="Gene3D" id="3.30.390.30">
    <property type="match status" value="1"/>
</dbReference>
<comment type="caution">
    <text evidence="2">The sequence shown here is derived from an EMBL/GenBank/DDBJ whole genome shotgun (WGS) entry which is preliminary data.</text>
</comment>
<dbReference type="GO" id="GO:0050660">
    <property type="term" value="F:flavin adenine dinucleotide binding"/>
    <property type="evidence" value="ECO:0007669"/>
    <property type="project" value="TreeGrafter"/>
</dbReference>
<organism evidence="2">
    <name type="scientific">mine drainage metagenome</name>
    <dbReference type="NCBI Taxonomy" id="410659"/>
    <lineage>
        <taxon>unclassified sequences</taxon>
        <taxon>metagenomes</taxon>
        <taxon>ecological metagenomes</taxon>
    </lineage>
</organism>
<name>T1AP40_9ZZZZ</name>
<dbReference type="GO" id="GO:0003955">
    <property type="term" value="F:NAD(P)H dehydrogenase (quinone) activity"/>
    <property type="evidence" value="ECO:0007669"/>
    <property type="project" value="TreeGrafter"/>
</dbReference>
<dbReference type="PRINTS" id="PR00945">
    <property type="entry name" value="HGRDTASE"/>
</dbReference>
<gene>
    <name evidence="2" type="ORF">B2A_10315</name>
</gene>
<feature type="domain" description="Pyridine nucleotide-disulphide oxidoreductase dimerisation" evidence="1">
    <location>
        <begin position="2"/>
        <end position="94"/>
    </location>
</feature>
<protein>
    <submittedName>
        <fullName evidence="2">Mercuric reductase</fullName>
    </submittedName>
</protein>
<reference evidence="2" key="1">
    <citation type="submission" date="2013-08" db="EMBL/GenBank/DDBJ databases">
        <authorList>
            <person name="Mendez C."/>
            <person name="Richter M."/>
            <person name="Ferrer M."/>
            <person name="Sanchez J."/>
        </authorList>
    </citation>
    <scope>NUCLEOTIDE SEQUENCE</scope>
</reference>
<dbReference type="InterPro" id="IPR016156">
    <property type="entry name" value="FAD/NAD-linked_Rdtase_dimer_sf"/>
</dbReference>
<dbReference type="PANTHER" id="PTHR43014">
    <property type="entry name" value="MERCURIC REDUCTASE"/>
    <property type="match status" value="1"/>
</dbReference>
<evidence type="ECO:0000313" key="2">
    <source>
        <dbReference type="EMBL" id="EQD42479.1"/>
    </source>
</evidence>
<sequence length="110" mass="11829">YSETEARHKGIDADTRVLTLDNVPRALANFDTRGFIKLVAEKGSGRMLGAQVVSSEAGEIIQSAALALRAGMTVNELGGQLFPYLTWVEGLKLAAQTFTKDVRRLSCCAA</sequence>
<dbReference type="AlphaFoldDB" id="T1AP40"/>
<dbReference type="EMBL" id="AUZZ01007437">
    <property type="protein sequence ID" value="EQD42479.1"/>
    <property type="molecule type" value="Genomic_DNA"/>
</dbReference>
<accession>T1AP40</accession>
<evidence type="ECO:0000259" key="1">
    <source>
        <dbReference type="Pfam" id="PF02852"/>
    </source>
</evidence>
<dbReference type="InterPro" id="IPR004099">
    <property type="entry name" value="Pyr_nucl-diS_OxRdtase_dimer"/>
</dbReference>
<feature type="non-terminal residue" evidence="2">
    <location>
        <position position="1"/>
    </location>
</feature>
<dbReference type="SUPFAM" id="SSF55424">
    <property type="entry name" value="FAD/NAD-linked reductases, dimerisation (C-terminal) domain"/>
    <property type="match status" value="1"/>
</dbReference>
<proteinExistence type="predicted"/>
<dbReference type="PANTHER" id="PTHR43014:SF4">
    <property type="entry name" value="PYRIDINE NUCLEOTIDE-DISULFIDE OXIDOREDUCTASE RCLA-RELATED"/>
    <property type="match status" value="1"/>
</dbReference>
<reference evidence="2" key="2">
    <citation type="journal article" date="2014" name="ISME J.">
        <title>Microbial stratification in low pH oxic and suboxic macroscopic growths along an acid mine drainage.</title>
        <authorList>
            <person name="Mendez-Garcia C."/>
            <person name="Mesa V."/>
            <person name="Sprenger R.R."/>
            <person name="Richter M."/>
            <person name="Diez M.S."/>
            <person name="Solano J."/>
            <person name="Bargiela R."/>
            <person name="Golyshina O.V."/>
            <person name="Manteca A."/>
            <person name="Ramos J.L."/>
            <person name="Gallego J.R."/>
            <person name="Llorente I."/>
            <person name="Martins Dos Santos V.A."/>
            <person name="Jensen O.N."/>
            <person name="Pelaez A.I."/>
            <person name="Sanchez J."/>
            <person name="Ferrer M."/>
        </authorList>
    </citation>
    <scope>NUCLEOTIDE SEQUENCE</scope>
</reference>
<dbReference type="Pfam" id="PF02852">
    <property type="entry name" value="Pyr_redox_dim"/>
    <property type="match status" value="1"/>
</dbReference>